<name>A0A2H1V6W5_SPOFR</name>
<accession>A0A2H1V6W5</accession>
<dbReference type="AlphaFoldDB" id="A0A2H1V6W5"/>
<protein>
    <submittedName>
        <fullName evidence="1">SFRICE_040482</fullName>
    </submittedName>
</protein>
<reference evidence="1" key="1">
    <citation type="submission" date="2016-07" db="EMBL/GenBank/DDBJ databases">
        <authorList>
            <person name="Bretaudeau A."/>
        </authorList>
    </citation>
    <scope>NUCLEOTIDE SEQUENCE</scope>
    <source>
        <strain evidence="1">Rice</strain>
        <tissue evidence="1">Whole body</tissue>
    </source>
</reference>
<dbReference type="EMBL" id="ODYU01000995">
    <property type="protein sequence ID" value="SOQ36590.1"/>
    <property type="molecule type" value="Genomic_DNA"/>
</dbReference>
<evidence type="ECO:0000313" key="1">
    <source>
        <dbReference type="EMBL" id="SOQ36590.1"/>
    </source>
</evidence>
<organism evidence="1">
    <name type="scientific">Spodoptera frugiperda</name>
    <name type="common">Fall armyworm</name>
    <dbReference type="NCBI Taxonomy" id="7108"/>
    <lineage>
        <taxon>Eukaryota</taxon>
        <taxon>Metazoa</taxon>
        <taxon>Ecdysozoa</taxon>
        <taxon>Arthropoda</taxon>
        <taxon>Hexapoda</taxon>
        <taxon>Insecta</taxon>
        <taxon>Pterygota</taxon>
        <taxon>Neoptera</taxon>
        <taxon>Endopterygota</taxon>
        <taxon>Lepidoptera</taxon>
        <taxon>Glossata</taxon>
        <taxon>Ditrysia</taxon>
        <taxon>Noctuoidea</taxon>
        <taxon>Noctuidae</taxon>
        <taxon>Amphipyrinae</taxon>
        <taxon>Spodoptera</taxon>
    </lineage>
</organism>
<sequence>MQTRGISKVYIRHFAWANGRVAVAGVQGGRRGGWSGATPRAPPAPFAGSIRHLSWSPWRPRTERGGAAASGWWVHGAPRSPRALAK</sequence>
<gene>
    <name evidence="1" type="ORF">SFRICE_040482</name>
</gene>
<proteinExistence type="predicted"/>